<dbReference type="RefSeq" id="WP_112282737.1">
    <property type="nucleotide sequence ID" value="NZ_MASW01000005.1"/>
</dbReference>
<comment type="similarity">
    <text evidence="1">Belongs to the AfsR/DnrI/RedD regulatory family.</text>
</comment>
<keyword evidence="4" id="KW-0804">Transcription</keyword>
<dbReference type="Proteomes" id="UP000249915">
    <property type="component" value="Unassembled WGS sequence"/>
</dbReference>
<dbReference type="PANTHER" id="PTHR35807">
    <property type="entry name" value="TRANSCRIPTIONAL REGULATOR REDD-RELATED"/>
    <property type="match status" value="1"/>
</dbReference>
<evidence type="ECO:0000256" key="1">
    <source>
        <dbReference type="ARBA" id="ARBA00005820"/>
    </source>
</evidence>
<dbReference type="InterPro" id="IPR036388">
    <property type="entry name" value="WH-like_DNA-bd_sf"/>
</dbReference>
<proteinExistence type="inferred from homology"/>
<name>A0A2V4AP70_9PSEU</name>
<dbReference type="InterPro" id="IPR016032">
    <property type="entry name" value="Sig_transdc_resp-reg_C-effctor"/>
</dbReference>
<dbReference type="SUPFAM" id="SSF48452">
    <property type="entry name" value="TPR-like"/>
    <property type="match status" value="2"/>
</dbReference>
<accession>A0A2V4AP70</accession>
<dbReference type="Gene3D" id="1.10.10.10">
    <property type="entry name" value="Winged helix-like DNA-binding domain superfamily/Winged helix DNA-binding domain"/>
    <property type="match status" value="1"/>
</dbReference>
<dbReference type="GO" id="GO:0000160">
    <property type="term" value="P:phosphorelay signal transduction system"/>
    <property type="evidence" value="ECO:0007669"/>
    <property type="project" value="InterPro"/>
</dbReference>
<reference evidence="5 6" key="1">
    <citation type="submission" date="2016-07" db="EMBL/GenBank/DDBJ databases">
        <title>Draft genome sequence of Prauserella muralis DSM 45305, isolated from a mould-covered wall in an indoor environment.</title>
        <authorList>
            <person name="Ruckert C."/>
            <person name="Albersmeier A."/>
            <person name="Jiang C.-L."/>
            <person name="Jiang Y."/>
            <person name="Kalinowski J."/>
            <person name="Schneider O."/>
            <person name="Winkler A."/>
            <person name="Zotchev S.B."/>
        </authorList>
    </citation>
    <scope>NUCLEOTIDE SEQUENCE [LARGE SCALE GENOMIC DNA]</scope>
    <source>
        <strain evidence="5 6">DSM 45305</strain>
    </source>
</reference>
<evidence type="ECO:0000256" key="2">
    <source>
        <dbReference type="ARBA" id="ARBA00023015"/>
    </source>
</evidence>
<sequence length="683" mass="72314">MTVRFLVLGPVALLRGDRGEVLPGRREQALLAALLAHRNAVVPAERLASWAWAGETSPSRNALQARISRLRALLGPSGAARLEYRAGGYRLLAAQGEVDADRLHAALDEARLLLTGGRPAEAGRVLAAALALCRGTPYAPYGEAPFATTAAAALDEQVCAARELRARAALEAGQLQHAIALGTQLVRERPQRPDGAHVLMCALHRAERRSEALAVYDTVRRALARETGLEPAPELRTLQRQILREERERAAATTLPGPGGPLGGDPLGTVRWLAAEGEVDAALRLGVRCAWGWSLTGEREQARALLHELLVLRPRPGDRALDLRARAWAAALGAHGPEEHTALRQARDALAALAGTWTVSDAVAAVLVAERHHERGEPAPARRLLADATHALGAHHDEWGLALTRLVRARGLLLTGACDDAERTAAGALRCFHALSDPAGELAGLDLLGYASEVRGQYDHAARHHLTAVRYAEQAGWPHAHGMQLARLGNVLHLAGDQQGGRTRLRQALAQGRRSGSAFVEAFARNGLALVAARAGQHMRAAQAHRSALRWYRDTRSHSGVAFTAAALSRLTPDEAEAAALCREAYAAAVTTADPRSVAYALESAAVRAASPAEVAALHGAAAALRERAGRPLPAGEQPDLDRAVRRARQVLGPAFARYRDAAATAADGGTGPGELPALTAGS</sequence>
<dbReference type="GO" id="GO:0006355">
    <property type="term" value="P:regulation of DNA-templated transcription"/>
    <property type="evidence" value="ECO:0007669"/>
    <property type="project" value="InterPro"/>
</dbReference>
<dbReference type="SMART" id="SM00862">
    <property type="entry name" value="Trans_reg_C"/>
    <property type="match status" value="1"/>
</dbReference>
<dbReference type="OrthoDB" id="4336084at2"/>
<keyword evidence="3" id="KW-0238">DNA-binding</keyword>
<evidence type="ECO:0000256" key="4">
    <source>
        <dbReference type="ARBA" id="ARBA00023163"/>
    </source>
</evidence>
<evidence type="ECO:0000256" key="3">
    <source>
        <dbReference type="ARBA" id="ARBA00023125"/>
    </source>
</evidence>
<evidence type="ECO:0000313" key="6">
    <source>
        <dbReference type="Proteomes" id="UP000249915"/>
    </source>
</evidence>
<dbReference type="InterPro" id="IPR051677">
    <property type="entry name" value="AfsR-DnrI-RedD_regulator"/>
</dbReference>
<dbReference type="PANTHER" id="PTHR35807:SF1">
    <property type="entry name" value="TRANSCRIPTIONAL REGULATOR REDD"/>
    <property type="match status" value="1"/>
</dbReference>
<dbReference type="Gene3D" id="1.25.40.10">
    <property type="entry name" value="Tetratricopeptide repeat domain"/>
    <property type="match status" value="2"/>
</dbReference>
<dbReference type="SMART" id="SM01043">
    <property type="entry name" value="BTAD"/>
    <property type="match status" value="1"/>
</dbReference>
<dbReference type="InterPro" id="IPR005158">
    <property type="entry name" value="BTAD"/>
</dbReference>
<dbReference type="EMBL" id="MASW01000005">
    <property type="protein sequence ID" value="PXY22139.1"/>
    <property type="molecule type" value="Genomic_DNA"/>
</dbReference>
<dbReference type="InterPro" id="IPR001867">
    <property type="entry name" value="OmpR/PhoB-type_DNA-bd"/>
</dbReference>
<protein>
    <submittedName>
        <fullName evidence="5">Uncharacterized protein</fullName>
    </submittedName>
</protein>
<gene>
    <name evidence="5" type="ORF">BAY60_19760</name>
</gene>
<dbReference type="Pfam" id="PF03704">
    <property type="entry name" value="BTAD"/>
    <property type="match status" value="1"/>
</dbReference>
<dbReference type="InterPro" id="IPR011990">
    <property type="entry name" value="TPR-like_helical_dom_sf"/>
</dbReference>
<comment type="caution">
    <text evidence="5">The sequence shown here is derived from an EMBL/GenBank/DDBJ whole genome shotgun (WGS) entry which is preliminary data.</text>
</comment>
<keyword evidence="6" id="KW-1185">Reference proteome</keyword>
<dbReference type="PROSITE" id="PS51755">
    <property type="entry name" value="OMPR_PHOB"/>
    <property type="match status" value="1"/>
</dbReference>
<dbReference type="AlphaFoldDB" id="A0A2V4AP70"/>
<dbReference type="SUPFAM" id="SSF46894">
    <property type="entry name" value="C-terminal effector domain of the bipartite response regulators"/>
    <property type="match status" value="1"/>
</dbReference>
<keyword evidence="2" id="KW-0805">Transcription regulation</keyword>
<evidence type="ECO:0000313" key="5">
    <source>
        <dbReference type="EMBL" id="PXY22139.1"/>
    </source>
</evidence>
<dbReference type="Pfam" id="PF00486">
    <property type="entry name" value="Trans_reg_C"/>
    <property type="match status" value="1"/>
</dbReference>
<organism evidence="5 6">
    <name type="scientific">Prauserella muralis</name>
    <dbReference type="NCBI Taxonomy" id="588067"/>
    <lineage>
        <taxon>Bacteria</taxon>
        <taxon>Bacillati</taxon>
        <taxon>Actinomycetota</taxon>
        <taxon>Actinomycetes</taxon>
        <taxon>Pseudonocardiales</taxon>
        <taxon>Pseudonocardiaceae</taxon>
        <taxon>Prauserella</taxon>
    </lineage>
</organism>
<dbReference type="GO" id="GO:0003677">
    <property type="term" value="F:DNA binding"/>
    <property type="evidence" value="ECO:0007669"/>
    <property type="project" value="UniProtKB-UniRule"/>
</dbReference>